<accession>A0A7X3SJ04</accession>
<protein>
    <submittedName>
        <fullName evidence="1">Uncharacterized protein</fullName>
    </submittedName>
</protein>
<proteinExistence type="predicted"/>
<dbReference type="EMBL" id="WUQX01000001">
    <property type="protein sequence ID" value="MXP75882.1"/>
    <property type="molecule type" value="Genomic_DNA"/>
</dbReference>
<organism evidence="1 2">
    <name type="scientific">Sporofaciens musculi</name>
    <dbReference type="NCBI Taxonomy" id="2681861"/>
    <lineage>
        <taxon>Bacteria</taxon>
        <taxon>Bacillati</taxon>
        <taxon>Bacillota</taxon>
        <taxon>Clostridia</taxon>
        <taxon>Lachnospirales</taxon>
        <taxon>Lachnospiraceae</taxon>
        <taxon>Sporofaciens</taxon>
    </lineage>
</organism>
<dbReference type="RefSeq" id="WP_159751069.1">
    <property type="nucleotide sequence ID" value="NZ_WUQX01000001.1"/>
</dbReference>
<dbReference type="AlphaFoldDB" id="A0A7X3SJ04"/>
<reference evidence="1 2" key="1">
    <citation type="submission" date="2019-12" db="EMBL/GenBank/DDBJ databases">
        <title>Sporaefaciens musculi gen. nov., sp. nov., a novel bacterium isolated from the caecum of an obese mouse.</title>
        <authorList>
            <person name="Rasmussen T.S."/>
            <person name="Streidl T."/>
            <person name="Hitch T.C.A."/>
            <person name="Wortmann E."/>
            <person name="Deptula P."/>
            <person name="Hansen M."/>
            <person name="Nielsen D.S."/>
            <person name="Clavel T."/>
            <person name="Vogensen F.K."/>
        </authorList>
    </citation>
    <scope>NUCLEOTIDE SEQUENCE [LARGE SCALE GENOMIC DNA]</scope>
    <source>
        <strain evidence="1 2">WCA-9-b2</strain>
    </source>
</reference>
<dbReference type="Proteomes" id="UP000460412">
    <property type="component" value="Unassembled WGS sequence"/>
</dbReference>
<comment type="caution">
    <text evidence="1">The sequence shown here is derived from an EMBL/GenBank/DDBJ whole genome shotgun (WGS) entry which is preliminary data.</text>
</comment>
<dbReference type="Gene3D" id="2.130.10.10">
    <property type="entry name" value="YVTN repeat-like/Quinoprotein amine dehydrogenase"/>
    <property type="match status" value="1"/>
</dbReference>
<evidence type="ECO:0000313" key="1">
    <source>
        <dbReference type="EMBL" id="MXP75882.1"/>
    </source>
</evidence>
<dbReference type="SUPFAM" id="SSF50969">
    <property type="entry name" value="YVTN repeat-like/Quinoprotein amine dehydrogenase"/>
    <property type="match status" value="1"/>
</dbReference>
<sequence>MEMDMDEHRLWSMGYFLEQEKAWFIDFHTNDLYVWNLESGRLSWIVRFPFEESSFKSHPTCVKWKNDIFAFPDIGEDVWVYHMESKEFSKISIGKRRAKRYESRSPMIQGDDIWFPVCGRFGVFEPQILHVNARTHQYGWSGSIMEGGLCIETVYKEGYIYMASSQDHIIYVFDTGRNQCGFYNIDELDGGIETVCDAGRELWLSDRTGKIVCWDTVLRHTTRTDILPFSSALGCKQKIDGPFLQSRYVNGWVCYIPAYANPLRLQDVIMFEESSLSFKAMPFISSKDVDGNYILTQFVTNDGKIGIWTEKGNSILLLDTKQGHSAEKKQLLSKKDSNLLRIRSRSLRSEETVEWDISCFLDMIKDKRLQFGKKDALEDRVGTEAYKTACL</sequence>
<name>A0A7X3SJ04_9FIRM</name>
<evidence type="ECO:0000313" key="2">
    <source>
        <dbReference type="Proteomes" id="UP000460412"/>
    </source>
</evidence>
<gene>
    <name evidence="1" type="ORF">GN277_10955</name>
</gene>
<dbReference type="InterPro" id="IPR011044">
    <property type="entry name" value="Quino_amine_DH_bsu"/>
</dbReference>
<dbReference type="InterPro" id="IPR015943">
    <property type="entry name" value="WD40/YVTN_repeat-like_dom_sf"/>
</dbReference>
<keyword evidence="2" id="KW-1185">Reference proteome</keyword>